<name>T1EVW2_HELRO</name>
<dbReference type="InterPro" id="IPR000210">
    <property type="entry name" value="BTB/POZ_dom"/>
</dbReference>
<reference evidence="2 4" key="2">
    <citation type="journal article" date="2013" name="Nature">
        <title>Insights into bilaterian evolution from three spiralian genomes.</title>
        <authorList>
            <person name="Simakov O."/>
            <person name="Marletaz F."/>
            <person name="Cho S.J."/>
            <person name="Edsinger-Gonzales E."/>
            <person name="Havlak P."/>
            <person name="Hellsten U."/>
            <person name="Kuo D.H."/>
            <person name="Larsson T."/>
            <person name="Lv J."/>
            <person name="Arendt D."/>
            <person name="Savage R."/>
            <person name="Osoegawa K."/>
            <person name="de Jong P."/>
            <person name="Grimwood J."/>
            <person name="Chapman J.A."/>
            <person name="Shapiro H."/>
            <person name="Aerts A."/>
            <person name="Otillar R.P."/>
            <person name="Terry A.Y."/>
            <person name="Boore J.L."/>
            <person name="Grigoriev I.V."/>
            <person name="Lindberg D.R."/>
            <person name="Seaver E.C."/>
            <person name="Weisblat D.A."/>
            <person name="Putnam N.H."/>
            <person name="Rokhsar D.S."/>
        </authorList>
    </citation>
    <scope>NUCLEOTIDE SEQUENCE</scope>
</reference>
<dbReference type="Gene3D" id="1.25.10.10">
    <property type="entry name" value="Leucine-rich Repeat Variant"/>
    <property type="match status" value="1"/>
</dbReference>
<evidence type="ECO:0000313" key="4">
    <source>
        <dbReference type="Proteomes" id="UP000015101"/>
    </source>
</evidence>
<dbReference type="GeneID" id="20200712"/>
<organism evidence="3 4">
    <name type="scientific">Helobdella robusta</name>
    <name type="common">Californian leech</name>
    <dbReference type="NCBI Taxonomy" id="6412"/>
    <lineage>
        <taxon>Eukaryota</taxon>
        <taxon>Metazoa</taxon>
        <taxon>Spiralia</taxon>
        <taxon>Lophotrochozoa</taxon>
        <taxon>Annelida</taxon>
        <taxon>Clitellata</taxon>
        <taxon>Hirudinea</taxon>
        <taxon>Rhynchobdellida</taxon>
        <taxon>Glossiphoniidae</taxon>
        <taxon>Helobdella</taxon>
    </lineage>
</organism>
<reference evidence="4" key="1">
    <citation type="submission" date="2012-12" db="EMBL/GenBank/DDBJ databases">
        <authorList>
            <person name="Hellsten U."/>
            <person name="Grimwood J."/>
            <person name="Chapman J.A."/>
            <person name="Shapiro H."/>
            <person name="Aerts A."/>
            <person name="Otillar R.P."/>
            <person name="Terry A.Y."/>
            <person name="Boore J.L."/>
            <person name="Simakov O."/>
            <person name="Marletaz F."/>
            <person name="Cho S.-J."/>
            <person name="Edsinger-Gonzales E."/>
            <person name="Havlak P."/>
            <person name="Kuo D.-H."/>
            <person name="Larsson T."/>
            <person name="Lv J."/>
            <person name="Arendt D."/>
            <person name="Savage R."/>
            <person name="Osoegawa K."/>
            <person name="de Jong P."/>
            <person name="Lindberg D.R."/>
            <person name="Seaver E.C."/>
            <person name="Weisblat D.A."/>
            <person name="Putnam N.H."/>
            <person name="Grigoriev I.V."/>
            <person name="Rokhsar D.S."/>
        </authorList>
    </citation>
    <scope>NUCLEOTIDE SEQUENCE</scope>
</reference>
<dbReference type="GO" id="GO:0005829">
    <property type="term" value="C:cytosol"/>
    <property type="evidence" value="ECO:0000318"/>
    <property type="project" value="GO_Central"/>
</dbReference>
<dbReference type="HOGENOM" id="CLU_357257_0_0_1"/>
<proteinExistence type="predicted"/>
<dbReference type="Pfam" id="PF00651">
    <property type="entry name" value="BTB"/>
    <property type="match status" value="1"/>
</dbReference>
<feature type="domain" description="BTB" evidence="1">
    <location>
        <begin position="617"/>
        <end position="679"/>
    </location>
</feature>
<dbReference type="KEGG" id="hro:HELRODRAFT_164855"/>
<dbReference type="PROSITE" id="PS50097">
    <property type="entry name" value="BTB"/>
    <property type="match status" value="1"/>
</dbReference>
<dbReference type="Proteomes" id="UP000015101">
    <property type="component" value="Unassembled WGS sequence"/>
</dbReference>
<dbReference type="InterPro" id="IPR016024">
    <property type="entry name" value="ARM-type_fold"/>
</dbReference>
<dbReference type="InterPro" id="IPR011333">
    <property type="entry name" value="SKP1/BTB/POZ_sf"/>
</dbReference>
<dbReference type="Gene3D" id="3.30.710.10">
    <property type="entry name" value="Potassium Channel Kv1.1, Chain A"/>
    <property type="match status" value="1"/>
</dbReference>
<dbReference type="AlphaFoldDB" id="T1EVW2"/>
<reference evidence="3" key="3">
    <citation type="submission" date="2015-06" db="UniProtKB">
        <authorList>
            <consortium name="EnsemblMetazoa"/>
        </authorList>
    </citation>
    <scope>IDENTIFICATION</scope>
</reference>
<dbReference type="PANTHER" id="PTHR23312">
    <property type="entry name" value="ARMC5 ARMADILLO REPEAT-CONTAINING -RELATED"/>
    <property type="match status" value="1"/>
</dbReference>
<dbReference type="PANTHER" id="PTHR23312:SF8">
    <property type="entry name" value="ARMADILLO REPEAT-CONTAINING PROTEIN 5"/>
    <property type="match status" value="1"/>
</dbReference>
<dbReference type="EnsemblMetazoa" id="HelroT164855">
    <property type="protein sequence ID" value="HelroP164855"/>
    <property type="gene ID" value="HelroG164855"/>
</dbReference>
<dbReference type="RefSeq" id="XP_009029056.1">
    <property type="nucleotide sequence ID" value="XM_009030808.1"/>
</dbReference>
<dbReference type="EMBL" id="AMQM01001859">
    <property type="status" value="NOT_ANNOTATED_CDS"/>
    <property type="molecule type" value="Genomic_DNA"/>
</dbReference>
<keyword evidence="4" id="KW-1185">Reference proteome</keyword>
<protein>
    <recommendedName>
        <fullName evidence="1">BTB domain-containing protein</fullName>
    </recommendedName>
</protein>
<accession>T1EVW2</accession>
<evidence type="ECO:0000313" key="2">
    <source>
        <dbReference type="EMBL" id="ESN92754.1"/>
    </source>
</evidence>
<evidence type="ECO:0000313" key="3">
    <source>
        <dbReference type="EnsemblMetazoa" id="HelroP164855"/>
    </source>
</evidence>
<dbReference type="SMART" id="SM00225">
    <property type="entry name" value="BTB"/>
    <property type="match status" value="1"/>
</dbReference>
<sequence>MSISAYKCWDVRTNGFDKFHGENIYEILKKLASFANDKNNTRQLRELNEVYKLLNKLTNEFLPAKKSTMDMLAKGCFDENALSVLQLLGKEVIPLICNVFKNSMSEEVQQETSELIGVVCRNELFCSLVWDDEKTVESLISRLTTSKDIKHLLCHIEIISMLSKHENQIKKMVNQNVVFHLSALLDSSLITNGKQLEQIFSTLQIFIGHWSPDVKKQLKNSNLLGRISKFLNSENKELSTVAYEFVQNLIQCPSLLKRFERNGFVKHFMQSFYAADGGDEKLKYFKYILACCQYKNNLSKSNVLFLLEQISNPLTLNYFGRIMSILLYQSNNSEEFRQLFAANIVETFTKFLNRNASLSIVERSAYIPKLASSTLAQSLSGSTDETKTDLTYTALKDSMKSYKKRLPCQYIKYIISFFHQFVRETHWIKYFENKNFIGTMVKCLIAHKNDEVIVQIFQKLCTFSNYFPLLLTEMFLPAFHLHYLETEDDKSLLYDVLNINIFWLARIFNRFCTSYWKVVNKSDSEVKKRSIISLAYLSSNKQHEFTKIITRDTIIKTLLEVMHDDQDKYQTLATIAYAYVMRQCKASPLKVTNKTIHDEEVSTELNTTDKFLNISNKDVSFCFNDGQIVLSNSDVLSEKSDVFKAMFKGSFAESYTKTVKMPETSREIFTIFNDCILSGSKLPLQNYLDRTEIILGIFKLAHMYMVAFVEQQCIEIMQINIDKYLEEILHNQILLYDSTLSFHCVVYACRNINDSSICHILHEIKRYITFSDLLAYSIALYEEIL</sequence>
<dbReference type="InParanoid" id="T1EVW2"/>
<evidence type="ECO:0000259" key="1">
    <source>
        <dbReference type="PROSITE" id="PS50097"/>
    </source>
</evidence>
<dbReference type="GO" id="GO:0009653">
    <property type="term" value="P:anatomical structure morphogenesis"/>
    <property type="evidence" value="ECO:0000318"/>
    <property type="project" value="GO_Central"/>
</dbReference>
<dbReference type="SUPFAM" id="SSF54695">
    <property type="entry name" value="POZ domain"/>
    <property type="match status" value="1"/>
</dbReference>
<dbReference type="CTD" id="20200712"/>
<gene>
    <name evidence="3" type="primary">20200712</name>
    <name evidence="2" type="ORF">HELRODRAFT_164855</name>
</gene>
<dbReference type="InterPro" id="IPR011989">
    <property type="entry name" value="ARM-like"/>
</dbReference>
<dbReference type="SUPFAM" id="SSF48371">
    <property type="entry name" value="ARM repeat"/>
    <property type="match status" value="1"/>
</dbReference>
<dbReference type="EMBL" id="KB097639">
    <property type="protein sequence ID" value="ESN92754.1"/>
    <property type="molecule type" value="Genomic_DNA"/>
</dbReference>